<dbReference type="SMART" id="SM00901">
    <property type="entry name" value="FRG"/>
    <property type="match status" value="1"/>
</dbReference>
<dbReference type="Proteomes" id="UP000318741">
    <property type="component" value="Chromosome"/>
</dbReference>
<dbReference type="RefSeq" id="WP_145358046.1">
    <property type="nucleotide sequence ID" value="NZ_CP036265.1"/>
</dbReference>
<proteinExistence type="predicted"/>
<name>A0A517P774_9PLAN</name>
<dbReference type="Pfam" id="PF08867">
    <property type="entry name" value="FRG"/>
    <property type="match status" value="1"/>
</dbReference>
<evidence type="ECO:0000313" key="3">
    <source>
        <dbReference type="Proteomes" id="UP000318741"/>
    </source>
</evidence>
<feature type="domain" description="FRG" evidence="1">
    <location>
        <begin position="28"/>
        <end position="130"/>
    </location>
</feature>
<dbReference type="AlphaFoldDB" id="A0A517P774"/>
<sequence>MSQKLVQESQTETVEQFVRLISGLERRHVAQWFFRGHSEQEFRLVPSLFRVAEHNPMSDIGSIESYLMGCFKREAPAYLKSPPPLDDELGWLTIAQHHGVPTRLLDWSTNPLVALYFAVEQSPDQDGNVWCLGAHSTHNCLPASTHTDQRSTVRNSGLIVFPRHLSPRVTNQSGCFTNHRTNKPADEADWDDYCRFTKITIPAGKKKQVLSELFDLGIHGAFIWPDLGGLADRLRYEVTVQHDRRTECDASL</sequence>
<dbReference type="KEGG" id="acaf:CA12_13100"/>
<evidence type="ECO:0000259" key="1">
    <source>
        <dbReference type="SMART" id="SM00901"/>
    </source>
</evidence>
<dbReference type="EMBL" id="CP036265">
    <property type="protein sequence ID" value="QDT15228.1"/>
    <property type="molecule type" value="Genomic_DNA"/>
</dbReference>
<keyword evidence="3" id="KW-1185">Reference proteome</keyword>
<dbReference type="InterPro" id="IPR014966">
    <property type="entry name" value="FRG-dom"/>
</dbReference>
<reference evidence="2 3" key="1">
    <citation type="submission" date="2019-02" db="EMBL/GenBank/DDBJ databases">
        <title>Deep-cultivation of Planctomycetes and their phenomic and genomic characterization uncovers novel biology.</title>
        <authorList>
            <person name="Wiegand S."/>
            <person name="Jogler M."/>
            <person name="Boedeker C."/>
            <person name="Pinto D."/>
            <person name="Vollmers J."/>
            <person name="Rivas-Marin E."/>
            <person name="Kohn T."/>
            <person name="Peeters S.H."/>
            <person name="Heuer A."/>
            <person name="Rast P."/>
            <person name="Oberbeckmann S."/>
            <person name="Bunk B."/>
            <person name="Jeske O."/>
            <person name="Meyerdierks A."/>
            <person name="Storesund J.E."/>
            <person name="Kallscheuer N."/>
            <person name="Luecker S."/>
            <person name="Lage O.M."/>
            <person name="Pohl T."/>
            <person name="Merkel B.J."/>
            <person name="Hornburger P."/>
            <person name="Mueller R.-W."/>
            <person name="Bruemmer F."/>
            <person name="Labrenz M."/>
            <person name="Spormann A.M."/>
            <person name="Op den Camp H."/>
            <person name="Overmann J."/>
            <person name="Amann R."/>
            <person name="Jetten M.S.M."/>
            <person name="Mascher T."/>
            <person name="Medema M.H."/>
            <person name="Devos D.P."/>
            <person name="Kaster A.-K."/>
            <person name="Ovreas L."/>
            <person name="Rohde M."/>
            <person name="Galperin M.Y."/>
            <person name="Jogler C."/>
        </authorList>
    </citation>
    <scope>NUCLEOTIDE SEQUENCE [LARGE SCALE GENOMIC DNA]</scope>
    <source>
        <strain evidence="2 3">CA12</strain>
    </source>
</reference>
<accession>A0A517P774</accession>
<gene>
    <name evidence="2" type="ORF">CA12_13100</name>
</gene>
<dbReference type="OrthoDB" id="9816036at2"/>
<protein>
    <submittedName>
        <fullName evidence="2">FRG domain protein</fullName>
    </submittedName>
</protein>
<organism evidence="2 3">
    <name type="scientific">Alienimonas californiensis</name>
    <dbReference type="NCBI Taxonomy" id="2527989"/>
    <lineage>
        <taxon>Bacteria</taxon>
        <taxon>Pseudomonadati</taxon>
        <taxon>Planctomycetota</taxon>
        <taxon>Planctomycetia</taxon>
        <taxon>Planctomycetales</taxon>
        <taxon>Planctomycetaceae</taxon>
        <taxon>Alienimonas</taxon>
    </lineage>
</organism>
<evidence type="ECO:0000313" key="2">
    <source>
        <dbReference type="EMBL" id="QDT15228.1"/>
    </source>
</evidence>